<dbReference type="AlphaFoldDB" id="A0A239MUS3"/>
<dbReference type="Proteomes" id="UP000198362">
    <property type="component" value="Unassembled WGS sequence"/>
</dbReference>
<reference evidence="1 2" key="1">
    <citation type="submission" date="2017-06" db="EMBL/GenBank/DDBJ databases">
        <authorList>
            <person name="Kim H.J."/>
            <person name="Triplett B.A."/>
        </authorList>
    </citation>
    <scope>NUCLEOTIDE SEQUENCE [LARGE SCALE GENOMIC DNA]</scope>
    <source>
        <strain evidence="1 2">CGMCC 4.5593</strain>
    </source>
</reference>
<protein>
    <submittedName>
        <fullName evidence="1">Uncharacterized protein</fullName>
    </submittedName>
</protein>
<dbReference type="EMBL" id="FZPH01000006">
    <property type="protein sequence ID" value="SNT45874.1"/>
    <property type="molecule type" value="Genomic_DNA"/>
</dbReference>
<gene>
    <name evidence="1" type="ORF">SAMN05421812_106301</name>
</gene>
<dbReference type="RefSeq" id="WP_245870967.1">
    <property type="nucleotide sequence ID" value="NZ_FZPH01000006.1"/>
</dbReference>
<organism evidence="1 2">
    <name type="scientific">Asanoa hainanensis</name>
    <dbReference type="NCBI Taxonomy" id="560556"/>
    <lineage>
        <taxon>Bacteria</taxon>
        <taxon>Bacillati</taxon>
        <taxon>Actinomycetota</taxon>
        <taxon>Actinomycetes</taxon>
        <taxon>Micromonosporales</taxon>
        <taxon>Micromonosporaceae</taxon>
        <taxon>Asanoa</taxon>
    </lineage>
</organism>
<accession>A0A239MUS3</accession>
<name>A0A239MUS3_9ACTN</name>
<keyword evidence="2" id="KW-1185">Reference proteome</keyword>
<evidence type="ECO:0000313" key="1">
    <source>
        <dbReference type="EMBL" id="SNT45874.1"/>
    </source>
</evidence>
<evidence type="ECO:0000313" key="2">
    <source>
        <dbReference type="Proteomes" id="UP000198362"/>
    </source>
</evidence>
<sequence>MIGTKEFDTFVNDRDRAVWSSLHVLSGTLEVNIPEIFAPHYTARLEAARERLLDTLGDLGRPPADEEAEPERLWL</sequence>
<proteinExistence type="predicted"/>